<dbReference type="Gene3D" id="1.20.1640.10">
    <property type="entry name" value="Multidrug efflux transporter AcrB transmembrane domain"/>
    <property type="match status" value="3"/>
</dbReference>
<keyword evidence="3" id="KW-1185">Reference proteome</keyword>
<dbReference type="SUPFAM" id="SSF82714">
    <property type="entry name" value="Multidrug efflux transporter AcrB TolC docking domain, DN and DC subdomains"/>
    <property type="match status" value="2"/>
</dbReference>
<dbReference type="Pfam" id="PF00873">
    <property type="entry name" value="ACR_tran"/>
    <property type="match status" value="2"/>
</dbReference>
<dbReference type="AlphaFoldDB" id="A0A2P2E790"/>
<feature type="transmembrane region" description="Helical" evidence="1">
    <location>
        <begin position="337"/>
        <end position="354"/>
    </location>
</feature>
<dbReference type="Gene3D" id="3.30.2090.10">
    <property type="entry name" value="Multidrug efflux transporter AcrB TolC docking domain, DN and DC subdomains"/>
    <property type="match status" value="2"/>
</dbReference>
<dbReference type="GO" id="GO:0005886">
    <property type="term" value="C:plasma membrane"/>
    <property type="evidence" value="ECO:0007669"/>
    <property type="project" value="TreeGrafter"/>
</dbReference>
<name>A0A2P2E790_9PROT</name>
<dbReference type="InterPro" id="IPR027463">
    <property type="entry name" value="AcrB_DN_DC_subdom"/>
</dbReference>
<dbReference type="InterPro" id="IPR001036">
    <property type="entry name" value="Acrflvin-R"/>
</dbReference>
<dbReference type="RefSeq" id="WP_108983768.1">
    <property type="nucleotide sequence ID" value="NZ_BFBR01000001.1"/>
</dbReference>
<feature type="transmembrane region" description="Helical" evidence="1">
    <location>
        <begin position="359"/>
        <end position="377"/>
    </location>
</feature>
<dbReference type="PRINTS" id="PR00702">
    <property type="entry name" value="ACRIFLAVINRP"/>
</dbReference>
<feature type="transmembrane region" description="Helical" evidence="1">
    <location>
        <begin position="515"/>
        <end position="542"/>
    </location>
</feature>
<dbReference type="PANTHER" id="PTHR32063">
    <property type="match status" value="1"/>
</dbReference>
<sequence length="1083" mass="116318">MRNISSWAIKNPIAPILLFFLLTIMGIGSFFKLPINSNPDIDFPAFTVSVGLQGAAPSELENQIATKIEGALASIEGVKKIETTLVTGASETFVELQIGTDISKAVDDARAAVSQVRADLPDGVDEPQVTRVDFNSQEPLAIYSVRGHDMAPEDISWLIDREFSRQLLAVKGVGRVDRWGGVNRQITVELDPARLTAFGATAAQVSRALRSQNIDLPGGRSEAGAGEQTIRALGSAKTVEELSNTPVALANGRVVRLADIADIRDGSSEIRGIGRFNDQPVVMFQVLRSKSASSLKTYEAVKIKIDKLRKAYPNLTIEPVFTPTDYVQESFDMSMETLFEGALLATLVVAVFLGGWRPVVGAAAAIGLTLLALAWVLKVSTGIVISKTALLAIGTVILAVVTFIIKDGRATFLAAIAIPLSTIPTFWVMSLLGFTLNDVTLLALALVAGILVDDAIVEIENIVRHIRMGKSPYAAALEAADEIGLAVVATTFTIVAVFAPVSFMTGIVGQFFKSFGLTVAVAVLFSLLVARLITPLLAAFILTRSPPEHEGEAGKRYIDFLELSLRHRWKTVAVGVAVMVLSVVMLNFAPKTFTPTIDQGFVQMRIDLPPGLSPDEADARAREVAGIVMDQPETKSVVQSVAGDLTGASFFISLVDRKERDITQQKYEGNLRTLVAQIPGIRARFGGGWGSNDLQINLTSDDADALAKATARVMDEMRKKPWAVDLRSSADLTRPELHIVPRREEAARLGVSIADIATAARLATTGDIDLNLAKFNAGERQIPILVRLARENRADVESIAALRVNTASGDTVPLSAVADISFGGGEARISREDRQRVVTISSSLAPGYQLGPIFNELKRSDFYKNPGPGVSVKPDGDAEELGDMFSQFGSAIGFGILLIYCVLVLLFRDFLHPITILSVILLAPAGAFIALGLVREPMSLPVMIGLLMLIGIVIKNSILLVDFVIEAQHKGVPRHEALIDAAKKRSRPIVMTTIAMIAGMIPAAMTTAGAGAFRHGMAIAVIGGLSLSTVLSLIFVPAVYTLIDDLDQKVKRFFSKVPTVTREERAIALKEEVERRASQAAAE</sequence>
<evidence type="ECO:0000256" key="1">
    <source>
        <dbReference type="SAM" id="Phobius"/>
    </source>
</evidence>
<comment type="caution">
    <text evidence="2">The sequence shown here is derived from an EMBL/GenBank/DDBJ whole genome shotgun (WGS) entry which is preliminary data.</text>
</comment>
<dbReference type="GO" id="GO:0042910">
    <property type="term" value="F:xenobiotic transmembrane transporter activity"/>
    <property type="evidence" value="ECO:0007669"/>
    <property type="project" value="TreeGrafter"/>
</dbReference>
<organism evidence="2 3">
    <name type="scientific">Candidatus Phycosocius bacilliformis</name>
    <dbReference type="NCBI Taxonomy" id="1445552"/>
    <lineage>
        <taxon>Bacteria</taxon>
        <taxon>Pseudomonadati</taxon>
        <taxon>Pseudomonadota</taxon>
        <taxon>Alphaproteobacteria</taxon>
        <taxon>Caulobacterales</taxon>
        <taxon>Caulobacterales incertae sedis</taxon>
        <taxon>Candidatus Phycosocius</taxon>
    </lineage>
</organism>
<keyword evidence="1" id="KW-0812">Transmembrane</keyword>
<evidence type="ECO:0000313" key="3">
    <source>
        <dbReference type="Proteomes" id="UP000245086"/>
    </source>
</evidence>
<keyword evidence="1" id="KW-1133">Transmembrane helix</keyword>
<keyword evidence="1" id="KW-0472">Membrane</keyword>
<dbReference type="SUPFAM" id="SSF82866">
    <property type="entry name" value="Multidrug efflux transporter AcrB transmembrane domain"/>
    <property type="match status" value="3"/>
</dbReference>
<reference evidence="2 3" key="1">
    <citation type="journal article" date="2018" name="Genome Announc.">
        <title>Draft Genome Sequence of "Candidatus Phycosocius bacilliformis," an Alphaproteobacterial Ectosymbiont of the Hydrocarbon-Producing Green Alga Botryococcus braunii.</title>
        <authorList>
            <person name="Tanabe Y."/>
            <person name="Yamaguchi H."/>
            <person name="Watanabe M.M."/>
        </authorList>
    </citation>
    <scope>NUCLEOTIDE SEQUENCE [LARGE SCALE GENOMIC DNA]</scope>
    <source>
        <strain evidence="2 3">BOTRYCO-2</strain>
    </source>
</reference>
<evidence type="ECO:0000313" key="2">
    <source>
        <dbReference type="EMBL" id="GBF56933.1"/>
    </source>
</evidence>
<feature type="transmembrane region" description="Helical" evidence="1">
    <location>
        <begin position="888"/>
        <end position="907"/>
    </location>
</feature>
<feature type="transmembrane region" description="Helical" evidence="1">
    <location>
        <begin position="12"/>
        <end position="31"/>
    </location>
</feature>
<proteinExistence type="predicted"/>
<feature type="transmembrane region" description="Helical" evidence="1">
    <location>
        <begin position="412"/>
        <end position="434"/>
    </location>
</feature>
<feature type="transmembrane region" description="Helical" evidence="1">
    <location>
        <begin position="1017"/>
        <end position="1043"/>
    </location>
</feature>
<feature type="transmembrane region" description="Helical" evidence="1">
    <location>
        <begin position="383"/>
        <end position="405"/>
    </location>
</feature>
<feature type="transmembrane region" description="Helical" evidence="1">
    <location>
        <begin position="986"/>
        <end position="1005"/>
    </location>
</feature>
<dbReference type="OrthoDB" id="9806532at2"/>
<accession>A0A2P2E790</accession>
<feature type="transmembrane region" description="Helical" evidence="1">
    <location>
        <begin position="571"/>
        <end position="589"/>
    </location>
</feature>
<feature type="transmembrane region" description="Helical" evidence="1">
    <location>
        <begin position="914"/>
        <end position="934"/>
    </location>
</feature>
<dbReference type="Gene3D" id="3.30.70.1430">
    <property type="entry name" value="Multidrug efflux transporter AcrB pore domain"/>
    <property type="match status" value="2"/>
</dbReference>
<feature type="transmembrane region" description="Helical" evidence="1">
    <location>
        <begin position="440"/>
        <end position="463"/>
    </location>
</feature>
<feature type="transmembrane region" description="Helical" evidence="1">
    <location>
        <begin position="483"/>
        <end position="503"/>
    </location>
</feature>
<dbReference type="SUPFAM" id="SSF82693">
    <property type="entry name" value="Multidrug efflux transporter AcrB pore domain, PN1, PN2, PC1 and PC2 subdomains"/>
    <property type="match status" value="3"/>
</dbReference>
<dbReference type="EMBL" id="BFBR01000001">
    <property type="protein sequence ID" value="GBF56933.1"/>
    <property type="molecule type" value="Genomic_DNA"/>
</dbReference>
<dbReference type="PANTHER" id="PTHR32063:SF77">
    <property type="entry name" value="ACR FAMILY TRANSPORT PROTEIN"/>
    <property type="match status" value="1"/>
</dbReference>
<dbReference type="Proteomes" id="UP000245086">
    <property type="component" value="Unassembled WGS sequence"/>
</dbReference>
<protein>
    <submittedName>
        <fullName evidence="2">Multidrug resistance protein MdtC</fullName>
    </submittedName>
</protein>
<feature type="transmembrane region" description="Helical" evidence="1">
    <location>
        <begin position="940"/>
        <end position="965"/>
    </location>
</feature>
<gene>
    <name evidence="2" type="primary">mdtC</name>
    <name evidence="2" type="ORF">PbB2_00590</name>
</gene>